<keyword evidence="10" id="KW-1185">Reference proteome</keyword>
<evidence type="ECO:0000256" key="5">
    <source>
        <dbReference type="ARBA" id="ARBA00023288"/>
    </source>
</evidence>
<dbReference type="GO" id="GO:0016020">
    <property type="term" value="C:membrane"/>
    <property type="evidence" value="ECO:0007669"/>
    <property type="project" value="UniProtKB-SubCell"/>
</dbReference>
<evidence type="ECO:0000313" key="10">
    <source>
        <dbReference type="Proteomes" id="UP000191200"/>
    </source>
</evidence>
<dbReference type="EMBL" id="CP017267">
    <property type="protein sequence ID" value="APB31355.1"/>
    <property type="molecule type" value="Genomic_DNA"/>
</dbReference>
<protein>
    <recommendedName>
        <fullName evidence="6">Lipoprotein</fullName>
    </recommendedName>
</protein>
<evidence type="ECO:0000256" key="1">
    <source>
        <dbReference type="ARBA" id="ARBA00004635"/>
    </source>
</evidence>
<dbReference type="OrthoDB" id="9812878at2"/>
<evidence type="ECO:0000256" key="3">
    <source>
        <dbReference type="ARBA" id="ARBA00023136"/>
    </source>
</evidence>
<accession>A0A1J0A5Z4</accession>
<keyword evidence="5 6" id="KW-0449">Lipoprotein</keyword>
<evidence type="ECO:0000256" key="4">
    <source>
        <dbReference type="ARBA" id="ARBA00023139"/>
    </source>
</evidence>
<dbReference type="PANTHER" id="PTHR30429">
    <property type="entry name" value="D-METHIONINE-BINDING LIPOPROTEIN METQ"/>
    <property type="match status" value="1"/>
</dbReference>
<gene>
    <name evidence="9" type="ORF">BHY08_05640</name>
</gene>
<keyword evidence="4" id="KW-0564">Palmitate</keyword>
<comment type="subcellular location">
    <subcellularLocation>
        <location evidence="1">Membrane</location>
        <topology evidence="1">Lipid-anchor</topology>
    </subcellularLocation>
</comment>
<keyword evidence="2 8" id="KW-0732">Signal</keyword>
<dbReference type="Proteomes" id="UP000191200">
    <property type="component" value="Chromosome"/>
</dbReference>
<evidence type="ECO:0000256" key="2">
    <source>
        <dbReference type="ARBA" id="ARBA00022729"/>
    </source>
</evidence>
<feature type="lipid moiety-binding region" description="S-diacylglycerol cysteine" evidence="7">
    <location>
        <position position="21"/>
    </location>
</feature>
<dbReference type="InterPro" id="IPR004872">
    <property type="entry name" value="Lipoprotein_NlpA"/>
</dbReference>
<dbReference type="RefSeq" id="WP_071456950.1">
    <property type="nucleotide sequence ID" value="NZ_CP017267.1"/>
</dbReference>
<dbReference type="Pfam" id="PF03180">
    <property type="entry name" value="Lipoprotein_9"/>
    <property type="match status" value="1"/>
</dbReference>
<feature type="chain" id="PRO_5038945796" description="Lipoprotein" evidence="8">
    <location>
        <begin position="23"/>
        <end position="282"/>
    </location>
</feature>
<dbReference type="PROSITE" id="PS51257">
    <property type="entry name" value="PROKAR_LIPOPROTEIN"/>
    <property type="match status" value="1"/>
</dbReference>
<proteinExistence type="inferred from homology"/>
<evidence type="ECO:0000256" key="8">
    <source>
        <dbReference type="SAM" id="SignalP"/>
    </source>
</evidence>
<dbReference type="Gene3D" id="3.40.190.10">
    <property type="entry name" value="Periplasmic binding protein-like II"/>
    <property type="match status" value="2"/>
</dbReference>
<dbReference type="AlphaFoldDB" id="A0A1J0A5Z4"/>
<sequence length="282" mass="30974">MKKTWIKLGVAALAVLTLVGCGNSGSTKDSASGSGSKDDKVIKVGASPTPHAEILEEAKPLLKEKGYDLEIVTFQDYILPNKALAEKEIDANYFQHIPYFTKEVKEKGYDFTNAGAIHLEKMALYSQKIKDIKDLEDGATILVSNSQTDWGRVIGMLQEAGLVKVKEGVDLTTATFDDISENPKKLVFKYDIDPAMMATTYQNKEGDLVAINANFAEGIGLNPEKDGILVEDNNSPYANIIAVRTEDKDSEKTKALVDVLHDQKIVDFVNEKWKGTITVVTQ</sequence>
<dbReference type="STRING" id="519472.BHY08_05640"/>
<reference evidence="9 10" key="1">
    <citation type="submission" date="2016-09" db="EMBL/GenBank/DDBJ databases">
        <title>Vagococcus teuberi sp. nov., isolated from the Malian artisanal sour milk fene.</title>
        <authorList>
            <person name="Wullschleger S."/>
            <person name="Seifert C."/>
            <person name="Baumgartner S."/>
            <person name="Lacroix C."/>
            <person name="Bonfoh B."/>
            <person name="Stevens M.J."/>
            <person name="Meile L."/>
        </authorList>
    </citation>
    <scope>NUCLEOTIDE SEQUENCE [LARGE SCALE GENOMIC DNA]</scope>
    <source>
        <strain evidence="9 10">DSM 21459</strain>
    </source>
</reference>
<dbReference type="SUPFAM" id="SSF53850">
    <property type="entry name" value="Periplasmic binding protein-like II"/>
    <property type="match status" value="1"/>
</dbReference>
<dbReference type="KEGG" id="vte:BHY08_05640"/>
<organism evidence="9 10">
    <name type="scientific">Vagococcus teuberi</name>
    <dbReference type="NCBI Taxonomy" id="519472"/>
    <lineage>
        <taxon>Bacteria</taxon>
        <taxon>Bacillati</taxon>
        <taxon>Bacillota</taxon>
        <taxon>Bacilli</taxon>
        <taxon>Lactobacillales</taxon>
        <taxon>Enterococcaceae</taxon>
        <taxon>Vagococcus</taxon>
    </lineage>
</organism>
<name>A0A1J0A5Z4_9ENTE</name>
<dbReference type="PIRSF" id="PIRSF002854">
    <property type="entry name" value="MetQ"/>
    <property type="match status" value="1"/>
</dbReference>
<comment type="similarity">
    <text evidence="6">Belongs to the nlpA lipoprotein family.</text>
</comment>
<feature type="signal peptide" evidence="8">
    <location>
        <begin position="1"/>
        <end position="22"/>
    </location>
</feature>
<evidence type="ECO:0000256" key="6">
    <source>
        <dbReference type="PIRNR" id="PIRNR002854"/>
    </source>
</evidence>
<evidence type="ECO:0000313" key="9">
    <source>
        <dbReference type="EMBL" id="APB31355.1"/>
    </source>
</evidence>
<keyword evidence="3" id="KW-0472">Membrane</keyword>
<evidence type="ECO:0000256" key="7">
    <source>
        <dbReference type="PIRSR" id="PIRSR002854-1"/>
    </source>
</evidence>
<dbReference type="PANTHER" id="PTHR30429:SF0">
    <property type="entry name" value="METHIONINE-BINDING LIPOPROTEIN METQ"/>
    <property type="match status" value="1"/>
</dbReference>